<keyword evidence="12" id="KW-1185">Reference proteome</keyword>
<evidence type="ECO:0000259" key="10">
    <source>
        <dbReference type="PROSITE" id="PS51379"/>
    </source>
</evidence>
<evidence type="ECO:0000313" key="11">
    <source>
        <dbReference type="EMBL" id="RJG07027.1"/>
    </source>
</evidence>
<feature type="binding site" evidence="9">
    <location>
        <position position="206"/>
    </location>
    <ligand>
        <name>[4Fe-4S] cluster</name>
        <dbReference type="ChEBI" id="CHEBI:49883"/>
        <label>1</label>
    </ligand>
</feature>
<dbReference type="AlphaFoldDB" id="A0A418X3I4"/>
<keyword evidence="9" id="KW-0846">Cobalamin</keyword>
<dbReference type="OrthoDB" id="9784571at2"/>
<comment type="caution">
    <text evidence="9">Lacks conserved residue(s) required for the propagation of feature annotation.</text>
</comment>
<gene>
    <name evidence="9 11" type="primary">queG</name>
    <name evidence="11" type="ORF">D3870_14385</name>
</gene>
<dbReference type="FunFam" id="3.30.70.20:FF:000017">
    <property type="entry name" value="Epoxyqueuosine reductase"/>
    <property type="match status" value="1"/>
</dbReference>
<dbReference type="PROSITE" id="PS51379">
    <property type="entry name" value="4FE4S_FER_2"/>
    <property type="match status" value="1"/>
</dbReference>
<dbReference type="InterPro" id="IPR017900">
    <property type="entry name" value="4Fe4S_Fe_S_CS"/>
</dbReference>
<dbReference type="Pfam" id="PF13484">
    <property type="entry name" value="Fer4_16"/>
    <property type="match status" value="1"/>
</dbReference>
<reference evidence="11 12" key="1">
    <citation type="submission" date="2018-09" db="EMBL/GenBank/DDBJ databases">
        <authorList>
            <person name="Zhu H."/>
        </authorList>
    </citation>
    <scope>NUCLEOTIDE SEQUENCE [LARGE SCALE GENOMIC DNA]</scope>
    <source>
        <strain evidence="11 12">K2R10-39</strain>
    </source>
</reference>
<feature type="binding site" evidence="9">
    <location>
        <position position="203"/>
    </location>
    <ligand>
        <name>[4Fe-4S] cluster</name>
        <dbReference type="ChEBI" id="CHEBI:49883"/>
        <label>1</label>
    </ligand>
</feature>
<comment type="pathway">
    <text evidence="9">tRNA modification; tRNA-queuosine biosynthesis.</text>
</comment>
<keyword evidence="9" id="KW-0170">Cobalt</keyword>
<feature type="active site" description="Proton donor" evidence="9">
    <location>
        <position position="146"/>
    </location>
</feature>
<keyword evidence="5 9" id="KW-0671">Queuosine biosynthesis</keyword>
<accession>A0A418X3I4</accession>
<comment type="cofactor">
    <cofactor evidence="9">
        <name>cob(II)alamin</name>
        <dbReference type="ChEBI" id="CHEBI:16304"/>
    </cofactor>
</comment>
<feature type="binding site" evidence="9">
    <location>
        <position position="146"/>
    </location>
    <ligand>
        <name>cob(II)alamin</name>
        <dbReference type="ChEBI" id="CHEBI:16304"/>
    </ligand>
</feature>
<dbReference type="PROSITE" id="PS00198">
    <property type="entry name" value="4FE4S_FER_1"/>
    <property type="match status" value="1"/>
</dbReference>
<dbReference type="GO" id="GO:0046872">
    <property type="term" value="F:metal ion binding"/>
    <property type="evidence" value="ECO:0007669"/>
    <property type="project" value="UniProtKB-KW"/>
</dbReference>
<keyword evidence="6 9" id="KW-0560">Oxidoreductase</keyword>
<comment type="function">
    <text evidence="9">Catalyzes the conversion of epoxyqueuosine (oQ) to queuosine (Q), which is a hypermodified base found in the wobble positions of tRNA(Asp), tRNA(Asn), tRNA(His) and tRNA(Tyr).</text>
</comment>
<dbReference type="EC" id="1.17.99.6" evidence="9"/>
<keyword evidence="7 9" id="KW-0408">Iron</keyword>
<keyword evidence="4 9" id="KW-0479">Metal-binding</keyword>
<dbReference type="RefSeq" id="WP_119740122.1">
    <property type="nucleotide sequence ID" value="NZ_QYUN01000002.1"/>
</dbReference>
<feature type="binding site" evidence="9">
    <location>
        <position position="170"/>
    </location>
    <ligand>
        <name>cob(II)alamin</name>
        <dbReference type="ChEBI" id="CHEBI:16304"/>
    </ligand>
</feature>
<dbReference type="PANTHER" id="PTHR30002">
    <property type="entry name" value="EPOXYQUEUOSINE REDUCTASE"/>
    <property type="match status" value="1"/>
</dbReference>
<dbReference type="GO" id="GO:0051539">
    <property type="term" value="F:4 iron, 4 sulfur cluster binding"/>
    <property type="evidence" value="ECO:0007669"/>
    <property type="project" value="UniProtKB-KW"/>
</dbReference>
<feature type="domain" description="4Fe-4S ferredoxin-type" evidence="10">
    <location>
        <begin position="188"/>
        <end position="220"/>
    </location>
</feature>
<comment type="catalytic activity">
    <reaction evidence="9">
        <text>epoxyqueuosine(34) in tRNA + AH2 = queuosine(34) in tRNA + A + H2O</text>
        <dbReference type="Rhea" id="RHEA:32159"/>
        <dbReference type="Rhea" id="RHEA-COMP:18571"/>
        <dbReference type="Rhea" id="RHEA-COMP:18582"/>
        <dbReference type="ChEBI" id="CHEBI:13193"/>
        <dbReference type="ChEBI" id="CHEBI:15377"/>
        <dbReference type="ChEBI" id="CHEBI:17499"/>
        <dbReference type="ChEBI" id="CHEBI:194431"/>
        <dbReference type="ChEBI" id="CHEBI:194443"/>
        <dbReference type="EC" id="1.17.99.6"/>
    </reaction>
</comment>
<feature type="binding site" evidence="9">
    <location>
        <position position="181"/>
    </location>
    <ligand>
        <name>cob(II)alamin</name>
        <dbReference type="ChEBI" id="CHEBI:16304"/>
    </ligand>
</feature>
<evidence type="ECO:0000256" key="1">
    <source>
        <dbReference type="ARBA" id="ARBA00022485"/>
    </source>
</evidence>
<evidence type="ECO:0000256" key="3">
    <source>
        <dbReference type="ARBA" id="ARBA00022694"/>
    </source>
</evidence>
<dbReference type="Proteomes" id="UP000285190">
    <property type="component" value="Unassembled WGS sequence"/>
</dbReference>
<keyword evidence="3 9" id="KW-0819">tRNA processing</keyword>
<feature type="binding site" evidence="9">
    <location>
        <position position="210"/>
    </location>
    <ligand>
        <name>[4Fe-4S] cluster</name>
        <dbReference type="ChEBI" id="CHEBI:49883"/>
        <label>2</label>
    </ligand>
</feature>
<dbReference type="Pfam" id="PF08331">
    <property type="entry name" value="QueG_DUF1730"/>
    <property type="match status" value="1"/>
</dbReference>
<dbReference type="InterPro" id="IPR017896">
    <property type="entry name" value="4Fe4S_Fe-S-bd"/>
</dbReference>
<feature type="binding site" evidence="9">
    <location>
        <position position="235"/>
    </location>
    <ligand>
        <name>tRNA</name>
        <dbReference type="ChEBI" id="CHEBI:17843"/>
    </ligand>
</feature>
<evidence type="ECO:0000256" key="6">
    <source>
        <dbReference type="ARBA" id="ARBA00023002"/>
    </source>
</evidence>
<feature type="binding site" evidence="9">
    <location>
        <position position="256"/>
    </location>
    <ligand>
        <name>[4Fe-4S] cluster</name>
        <dbReference type="ChEBI" id="CHEBI:49883"/>
        <label>2</label>
    </ligand>
</feature>
<feature type="binding site" evidence="9">
    <location>
        <position position="200"/>
    </location>
    <ligand>
        <name>[4Fe-4S] cluster</name>
        <dbReference type="ChEBI" id="CHEBI:49883"/>
        <label>1</label>
    </ligand>
</feature>
<keyword evidence="2 9" id="KW-0963">Cytoplasm</keyword>
<evidence type="ECO:0000256" key="9">
    <source>
        <dbReference type="HAMAP-Rule" id="MF_00916"/>
    </source>
</evidence>
<keyword evidence="8 9" id="KW-0411">Iron-sulfur</keyword>
<evidence type="ECO:0000256" key="5">
    <source>
        <dbReference type="ARBA" id="ARBA00022785"/>
    </source>
</evidence>
<comment type="caution">
    <text evidence="11">The sequence shown here is derived from an EMBL/GenBank/DDBJ whole genome shotgun (WGS) entry which is preliminary data.</text>
</comment>
<dbReference type="GO" id="GO:0005737">
    <property type="term" value="C:cytoplasm"/>
    <property type="evidence" value="ECO:0007669"/>
    <property type="project" value="UniProtKB-SubCell"/>
</dbReference>
<evidence type="ECO:0000256" key="4">
    <source>
        <dbReference type="ARBA" id="ARBA00022723"/>
    </source>
</evidence>
<comment type="similarity">
    <text evidence="9">Belongs to the QueG family.</text>
</comment>
<dbReference type="PANTHER" id="PTHR30002:SF4">
    <property type="entry name" value="EPOXYQUEUOSINE REDUCTASE"/>
    <property type="match status" value="1"/>
</dbReference>
<dbReference type="InterPro" id="IPR004453">
    <property type="entry name" value="QueG"/>
</dbReference>
<dbReference type="EMBL" id="QYUN01000002">
    <property type="protein sequence ID" value="RJG07027.1"/>
    <property type="molecule type" value="Genomic_DNA"/>
</dbReference>
<dbReference type="HAMAP" id="MF_00916">
    <property type="entry name" value="QueG"/>
    <property type="match status" value="1"/>
</dbReference>
<comment type="subcellular location">
    <subcellularLocation>
        <location evidence="9">Cytoplasm</location>
    </subcellularLocation>
</comment>
<organism evidence="11 12">
    <name type="scientific">Noviherbaspirillum cavernae</name>
    <dbReference type="NCBI Taxonomy" id="2320862"/>
    <lineage>
        <taxon>Bacteria</taxon>
        <taxon>Pseudomonadati</taxon>
        <taxon>Pseudomonadota</taxon>
        <taxon>Betaproteobacteria</taxon>
        <taxon>Burkholderiales</taxon>
        <taxon>Oxalobacteraceae</taxon>
        <taxon>Noviherbaspirillum</taxon>
    </lineage>
</organism>
<evidence type="ECO:0000313" key="12">
    <source>
        <dbReference type="Proteomes" id="UP000285190"/>
    </source>
</evidence>
<feature type="binding site" evidence="9">
    <location>
        <position position="260"/>
    </location>
    <ligand>
        <name>[4Fe-4S] cluster</name>
        <dbReference type="ChEBI" id="CHEBI:49883"/>
        <label>1</label>
    </ligand>
</feature>
<feature type="binding site" evidence="9">
    <location>
        <position position="228"/>
    </location>
    <ligand>
        <name>cob(II)alamin</name>
        <dbReference type="ChEBI" id="CHEBI:16304"/>
    </ligand>
</feature>
<dbReference type="UniPathway" id="UPA00392"/>
<protein>
    <recommendedName>
        <fullName evidence="9">Epoxyqueuosine reductase</fullName>
        <ecNumber evidence="9">1.17.99.6</ecNumber>
    </recommendedName>
    <alternativeName>
        <fullName evidence="9">Queuosine biosynthesis protein QueG</fullName>
    </alternativeName>
</protein>
<dbReference type="GO" id="GO:0031419">
    <property type="term" value="F:cobalamin binding"/>
    <property type="evidence" value="ECO:0007669"/>
    <property type="project" value="UniProtKB-KW"/>
</dbReference>
<name>A0A418X3I4_9BURK</name>
<dbReference type="SUPFAM" id="SSF46548">
    <property type="entry name" value="alpha-helical ferredoxin"/>
    <property type="match status" value="1"/>
</dbReference>
<evidence type="ECO:0000256" key="7">
    <source>
        <dbReference type="ARBA" id="ARBA00023004"/>
    </source>
</evidence>
<comment type="cofactor">
    <cofactor evidence="9">
        <name>[4Fe-4S] cluster</name>
        <dbReference type="ChEBI" id="CHEBI:49883"/>
    </cofactor>
    <text evidence="9">Binds 2 [4Fe-4S] clusters per monomer.</text>
</comment>
<dbReference type="Gene3D" id="3.30.70.20">
    <property type="match status" value="1"/>
</dbReference>
<feature type="binding site" evidence="9">
    <location>
        <position position="63"/>
    </location>
    <ligand>
        <name>cob(II)alamin</name>
        <dbReference type="ChEBI" id="CHEBI:16304"/>
    </ligand>
</feature>
<feature type="binding site" evidence="9">
    <location>
        <begin position="253"/>
        <end position="254"/>
    </location>
    <ligand>
        <name>cob(II)alamin</name>
        <dbReference type="ChEBI" id="CHEBI:16304"/>
    </ligand>
</feature>
<dbReference type="GO" id="GO:0052693">
    <property type="term" value="F:epoxyqueuosine reductase activity"/>
    <property type="evidence" value="ECO:0007669"/>
    <property type="project" value="UniProtKB-UniRule"/>
</dbReference>
<feature type="binding site" evidence="9">
    <location>
        <position position="226"/>
    </location>
    <ligand>
        <name>[4Fe-4S] cluster</name>
        <dbReference type="ChEBI" id="CHEBI:49883"/>
        <label>2</label>
    </ligand>
</feature>
<evidence type="ECO:0000256" key="8">
    <source>
        <dbReference type="ARBA" id="ARBA00023014"/>
    </source>
</evidence>
<feature type="binding site" evidence="9">
    <location>
        <position position="253"/>
    </location>
    <ligand>
        <name>[4Fe-4S] cluster</name>
        <dbReference type="ChEBI" id="CHEBI:49883"/>
        <label>2</label>
    </ligand>
</feature>
<dbReference type="InterPro" id="IPR013542">
    <property type="entry name" value="QueG_DUF1730"/>
</dbReference>
<sequence length="384" mass="42550">MTTLPHDLSALALTIKSWGRELGFAEIRIADIDLSQAEAGLQAWLAAGHHGEMDYMAAHGMKRARPAELVPGTVRVIMARMNYLPRDAGDDWREREEHRSKDPSAAAISIYARGRDYHKVLRARLQQLAERIREEIGEFGYRVFTDSAPVMEVALAAKAGLGWRGKHTLLLHREAGSMFFLGELYTDLPLPVDEATGAHCGQCSACIDVCPTQAILGPYRLDARRCISYLTIELKGSIPIELRPLIGNRVYGCDDCQLVCPWNKFAQRATLPDFDVRNGLDQASMVELFGWSEEEFNRRMEGSPIRRIGHERWLRNIAVGLGNVANKVAHEASHAASHAAPHKAAPSPAIIAALTARADHPSALVREHVAWALAQHQSLRQSEP</sequence>
<evidence type="ECO:0000256" key="2">
    <source>
        <dbReference type="ARBA" id="ARBA00022490"/>
    </source>
</evidence>
<proteinExistence type="inferred from homology"/>
<dbReference type="NCBIfam" id="TIGR00276">
    <property type="entry name" value="tRNA epoxyqueuosine(34) reductase QueG"/>
    <property type="match status" value="1"/>
</dbReference>
<dbReference type="GO" id="GO:0008616">
    <property type="term" value="P:tRNA queuosine(34) biosynthetic process"/>
    <property type="evidence" value="ECO:0007669"/>
    <property type="project" value="UniProtKB-UniRule"/>
</dbReference>
<comment type="subunit">
    <text evidence="9">Monomer.</text>
</comment>
<keyword evidence="1 9" id="KW-0004">4Fe-4S</keyword>